<dbReference type="Gene3D" id="3.90.550.50">
    <property type="match status" value="1"/>
</dbReference>
<feature type="domain" description="Fringe-like glycosyltransferase" evidence="12">
    <location>
        <begin position="141"/>
        <end position="203"/>
    </location>
</feature>
<sequence>MNFMGQQRNRVEPLLLLLLGLICGSGLSKLLQLVRLQFYDNINAQTDISQLTYASSYSQHVTATDSGSSDKNTTQRILCIIMIDPMRTRQLHIERTWGRRCKMLLFLSGQPNKQSGVMGLAMRKGHNISWGRLRSSLQHVYKHYGTQHDWFLLVKDETYVIMENLQRFLFDHASETPIYFDSNSWKYTKKMHKSEMDSYIFSREALHRFMTLAHGNSSICSNRDYGMMHVEVARCFRNVGVASGNARDEHGLPLFAPKFSNVS</sequence>
<evidence type="ECO:0000256" key="6">
    <source>
        <dbReference type="ARBA" id="ARBA00022679"/>
    </source>
</evidence>
<evidence type="ECO:0000313" key="14">
    <source>
        <dbReference type="Proteomes" id="UP000001070"/>
    </source>
</evidence>
<evidence type="ECO:0000256" key="8">
    <source>
        <dbReference type="ARBA" id="ARBA00022741"/>
    </source>
</evidence>
<dbReference type="InParanoid" id="B4JZF0"/>
<evidence type="ECO:0000256" key="3">
    <source>
        <dbReference type="ARBA" id="ARBA00006462"/>
    </source>
</evidence>
<evidence type="ECO:0000256" key="1">
    <source>
        <dbReference type="ARBA" id="ARBA00004606"/>
    </source>
</evidence>
<dbReference type="AlphaFoldDB" id="B4JZF0"/>
<comment type="similarity">
    <text evidence="3">Belongs to the glycosyltransferase 31 family. Beta3-Gal-T subfamily.</text>
</comment>
<dbReference type="EMBL" id="CH916379">
    <property type="protein sequence ID" value="EDV94072.1"/>
    <property type="molecule type" value="Genomic_DNA"/>
</dbReference>
<dbReference type="Pfam" id="PF02434">
    <property type="entry name" value="Fringe"/>
    <property type="match status" value="1"/>
</dbReference>
<proteinExistence type="inferred from homology"/>
<keyword evidence="9" id="KW-0735">Signal-anchor</keyword>
<evidence type="ECO:0000256" key="2">
    <source>
        <dbReference type="ARBA" id="ARBA00004922"/>
    </source>
</evidence>
<dbReference type="PhylomeDB" id="B4JZF0"/>
<evidence type="ECO:0000256" key="4">
    <source>
        <dbReference type="ARBA" id="ARBA00012557"/>
    </source>
</evidence>
<gene>
    <name evidence="13" type="primary">Dgri\GH25079</name>
    <name evidence="13" type="ORF">Dgri_GH25079</name>
</gene>
<dbReference type="OrthoDB" id="414175at2759"/>
<dbReference type="Proteomes" id="UP000001070">
    <property type="component" value="Unassembled WGS sequence"/>
</dbReference>
<accession>B4JZF0</accession>
<dbReference type="UniPathway" id="UPA00378"/>
<evidence type="ECO:0000256" key="5">
    <source>
        <dbReference type="ARBA" id="ARBA00022676"/>
    </source>
</evidence>
<dbReference type="KEGG" id="dgr:6570096"/>
<keyword evidence="8" id="KW-0547">Nucleotide-binding</keyword>
<protein>
    <recommendedName>
        <fullName evidence="4">N-acetylgalactosaminide beta-1,3-galactosyltransferase</fullName>
        <ecNumber evidence="4">2.4.1.122</ecNumber>
    </recommendedName>
</protein>
<reference evidence="13 14" key="1">
    <citation type="journal article" date="2007" name="Nature">
        <title>Evolution of genes and genomes on the Drosophila phylogeny.</title>
        <authorList>
            <consortium name="Drosophila 12 Genomes Consortium"/>
            <person name="Clark A.G."/>
            <person name="Eisen M.B."/>
            <person name="Smith D.R."/>
            <person name="Bergman C.M."/>
            <person name="Oliver B."/>
            <person name="Markow T.A."/>
            <person name="Kaufman T.C."/>
            <person name="Kellis M."/>
            <person name="Gelbart W."/>
            <person name="Iyer V.N."/>
            <person name="Pollard D.A."/>
            <person name="Sackton T.B."/>
            <person name="Larracuente A.M."/>
            <person name="Singh N.D."/>
            <person name="Abad J.P."/>
            <person name="Abt D.N."/>
            <person name="Adryan B."/>
            <person name="Aguade M."/>
            <person name="Akashi H."/>
            <person name="Anderson W.W."/>
            <person name="Aquadro C.F."/>
            <person name="Ardell D.H."/>
            <person name="Arguello R."/>
            <person name="Artieri C.G."/>
            <person name="Barbash D.A."/>
            <person name="Barker D."/>
            <person name="Barsanti P."/>
            <person name="Batterham P."/>
            <person name="Batzoglou S."/>
            <person name="Begun D."/>
            <person name="Bhutkar A."/>
            <person name="Blanco E."/>
            <person name="Bosak S.A."/>
            <person name="Bradley R.K."/>
            <person name="Brand A.D."/>
            <person name="Brent M.R."/>
            <person name="Brooks A.N."/>
            <person name="Brown R.H."/>
            <person name="Butlin R.K."/>
            <person name="Caggese C."/>
            <person name="Calvi B.R."/>
            <person name="Bernardo de Carvalho A."/>
            <person name="Caspi A."/>
            <person name="Castrezana S."/>
            <person name="Celniker S.E."/>
            <person name="Chang J.L."/>
            <person name="Chapple C."/>
            <person name="Chatterji S."/>
            <person name="Chinwalla A."/>
            <person name="Civetta A."/>
            <person name="Clifton S.W."/>
            <person name="Comeron J.M."/>
            <person name="Costello J.C."/>
            <person name="Coyne J.A."/>
            <person name="Daub J."/>
            <person name="David R.G."/>
            <person name="Delcher A.L."/>
            <person name="Delehaunty K."/>
            <person name="Do C.B."/>
            <person name="Ebling H."/>
            <person name="Edwards K."/>
            <person name="Eickbush T."/>
            <person name="Evans J.D."/>
            <person name="Filipski A."/>
            <person name="Findeiss S."/>
            <person name="Freyhult E."/>
            <person name="Fulton L."/>
            <person name="Fulton R."/>
            <person name="Garcia A.C."/>
            <person name="Gardiner A."/>
            <person name="Garfield D.A."/>
            <person name="Garvin B.E."/>
            <person name="Gibson G."/>
            <person name="Gilbert D."/>
            <person name="Gnerre S."/>
            <person name="Godfrey J."/>
            <person name="Good R."/>
            <person name="Gotea V."/>
            <person name="Gravely B."/>
            <person name="Greenberg A.J."/>
            <person name="Griffiths-Jones S."/>
            <person name="Gross S."/>
            <person name="Guigo R."/>
            <person name="Gustafson E.A."/>
            <person name="Haerty W."/>
            <person name="Hahn M.W."/>
            <person name="Halligan D.L."/>
            <person name="Halpern A.L."/>
            <person name="Halter G.M."/>
            <person name="Han M.V."/>
            <person name="Heger A."/>
            <person name="Hillier L."/>
            <person name="Hinrichs A.S."/>
            <person name="Holmes I."/>
            <person name="Hoskins R.A."/>
            <person name="Hubisz M.J."/>
            <person name="Hultmark D."/>
            <person name="Huntley M.A."/>
            <person name="Jaffe D.B."/>
            <person name="Jagadeeshan S."/>
            <person name="Jeck W.R."/>
            <person name="Johnson J."/>
            <person name="Jones C.D."/>
            <person name="Jordan W.C."/>
            <person name="Karpen G.H."/>
            <person name="Kataoka E."/>
            <person name="Keightley P.D."/>
            <person name="Kheradpour P."/>
            <person name="Kirkness E.F."/>
            <person name="Koerich L.B."/>
            <person name="Kristiansen K."/>
            <person name="Kudrna D."/>
            <person name="Kulathinal R.J."/>
            <person name="Kumar S."/>
            <person name="Kwok R."/>
            <person name="Lander E."/>
            <person name="Langley C.H."/>
            <person name="Lapoint R."/>
            <person name="Lazzaro B.P."/>
            <person name="Lee S.J."/>
            <person name="Levesque L."/>
            <person name="Li R."/>
            <person name="Lin C.F."/>
            <person name="Lin M.F."/>
            <person name="Lindblad-Toh K."/>
            <person name="Llopart A."/>
            <person name="Long M."/>
            <person name="Low L."/>
            <person name="Lozovsky E."/>
            <person name="Lu J."/>
            <person name="Luo M."/>
            <person name="Machado C.A."/>
            <person name="Makalowski W."/>
            <person name="Marzo M."/>
            <person name="Matsuda M."/>
            <person name="Matzkin L."/>
            <person name="McAllister B."/>
            <person name="McBride C.S."/>
            <person name="McKernan B."/>
            <person name="McKernan K."/>
            <person name="Mendez-Lago M."/>
            <person name="Minx P."/>
            <person name="Mollenhauer M.U."/>
            <person name="Montooth K."/>
            <person name="Mount S.M."/>
            <person name="Mu X."/>
            <person name="Myers E."/>
            <person name="Negre B."/>
            <person name="Newfeld S."/>
            <person name="Nielsen R."/>
            <person name="Noor M.A."/>
            <person name="O'Grady P."/>
            <person name="Pachter L."/>
            <person name="Papaceit M."/>
            <person name="Parisi M.J."/>
            <person name="Parisi M."/>
            <person name="Parts L."/>
            <person name="Pedersen J.S."/>
            <person name="Pesole G."/>
            <person name="Phillippy A.M."/>
            <person name="Ponting C.P."/>
            <person name="Pop M."/>
            <person name="Porcelli D."/>
            <person name="Powell J.R."/>
            <person name="Prohaska S."/>
            <person name="Pruitt K."/>
            <person name="Puig M."/>
            <person name="Quesneville H."/>
            <person name="Ram K.R."/>
            <person name="Rand D."/>
            <person name="Rasmussen M.D."/>
            <person name="Reed L.K."/>
            <person name="Reenan R."/>
            <person name="Reily A."/>
            <person name="Remington K.A."/>
            <person name="Rieger T.T."/>
            <person name="Ritchie M.G."/>
            <person name="Robin C."/>
            <person name="Rogers Y.H."/>
            <person name="Rohde C."/>
            <person name="Rozas J."/>
            <person name="Rubenfield M.J."/>
            <person name="Ruiz A."/>
            <person name="Russo S."/>
            <person name="Salzberg S.L."/>
            <person name="Sanchez-Gracia A."/>
            <person name="Saranga D.J."/>
            <person name="Sato H."/>
            <person name="Schaeffer S.W."/>
            <person name="Schatz M.C."/>
            <person name="Schlenke T."/>
            <person name="Schwartz R."/>
            <person name="Segarra C."/>
            <person name="Singh R.S."/>
            <person name="Sirot L."/>
            <person name="Sirota M."/>
            <person name="Sisneros N.B."/>
            <person name="Smith C.D."/>
            <person name="Smith T.F."/>
            <person name="Spieth J."/>
            <person name="Stage D.E."/>
            <person name="Stark A."/>
            <person name="Stephan W."/>
            <person name="Strausberg R.L."/>
            <person name="Strempel S."/>
            <person name="Sturgill D."/>
            <person name="Sutton G."/>
            <person name="Sutton G.G."/>
            <person name="Tao W."/>
            <person name="Teichmann S."/>
            <person name="Tobari Y.N."/>
            <person name="Tomimura Y."/>
            <person name="Tsolas J.M."/>
            <person name="Valente V.L."/>
            <person name="Venter E."/>
            <person name="Venter J.C."/>
            <person name="Vicario S."/>
            <person name="Vieira F.G."/>
            <person name="Vilella A.J."/>
            <person name="Villasante A."/>
            <person name="Walenz B."/>
            <person name="Wang J."/>
            <person name="Wasserman M."/>
            <person name="Watts T."/>
            <person name="Wilson D."/>
            <person name="Wilson R.K."/>
            <person name="Wing R.A."/>
            <person name="Wolfner M.F."/>
            <person name="Wong A."/>
            <person name="Wong G.K."/>
            <person name="Wu C.I."/>
            <person name="Wu G."/>
            <person name="Yamamoto D."/>
            <person name="Yang H.P."/>
            <person name="Yang S.P."/>
            <person name="Yorke J.A."/>
            <person name="Yoshida K."/>
            <person name="Zdobnov E."/>
            <person name="Zhang P."/>
            <person name="Zhang Y."/>
            <person name="Zimin A.V."/>
            <person name="Baldwin J."/>
            <person name="Abdouelleil A."/>
            <person name="Abdulkadir J."/>
            <person name="Abebe A."/>
            <person name="Abera B."/>
            <person name="Abreu J."/>
            <person name="Acer S.C."/>
            <person name="Aftuck L."/>
            <person name="Alexander A."/>
            <person name="An P."/>
            <person name="Anderson E."/>
            <person name="Anderson S."/>
            <person name="Arachi H."/>
            <person name="Azer M."/>
            <person name="Bachantsang P."/>
            <person name="Barry A."/>
            <person name="Bayul T."/>
            <person name="Berlin A."/>
            <person name="Bessette D."/>
            <person name="Bloom T."/>
            <person name="Blye J."/>
            <person name="Boguslavskiy L."/>
            <person name="Bonnet C."/>
            <person name="Boukhgalter B."/>
            <person name="Bourzgui I."/>
            <person name="Brown A."/>
            <person name="Cahill P."/>
            <person name="Channer S."/>
            <person name="Cheshatsang Y."/>
            <person name="Chuda L."/>
            <person name="Citroen M."/>
            <person name="Collymore A."/>
            <person name="Cooke P."/>
            <person name="Costello M."/>
            <person name="D'Aco K."/>
            <person name="Daza R."/>
            <person name="De Haan G."/>
            <person name="DeGray S."/>
            <person name="DeMaso C."/>
            <person name="Dhargay N."/>
            <person name="Dooley K."/>
            <person name="Dooley E."/>
            <person name="Doricent M."/>
            <person name="Dorje P."/>
            <person name="Dorjee K."/>
            <person name="Dupes A."/>
            <person name="Elong R."/>
            <person name="Falk J."/>
            <person name="Farina A."/>
            <person name="Faro S."/>
            <person name="Ferguson D."/>
            <person name="Fisher S."/>
            <person name="Foley C.D."/>
            <person name="Franke A."/>
            <person name="Friedrich D."/>
            <person name="Gadbois L."/>
            <person name="Gearin G."/>
            <person name="Gearin C.R."/>
            <person name="Giannoukos G."/>
            <person name="Goode T."/>
            <person name="Graham J."/>
            <person name="Grandbois E."/>
            <person name="Grewal S."/>
            <person name="Gyaltsen K."/>
            <person name="Hafez N."/>
            <person name="Hagos B."/>
            <person name="Hall J."/>
            <person name="Henson C."/>
            <person name="Hollinger A."/>
            <person name="Honan T."/>
            <person name="Huard M.D."/>
            <person name="Hughes L."/>
            <person name="Hurhula B."/>
            <person name="Husby M.E."/>
            <person name="Kamat A."/>
            <person name="Kanga B."/>
            <person name="Kashin S."/>
            <person name="Khazanovich D."/>
            <person name="Kisner P."/>
            <person name="Lance K."/>
            <person name="Lara M."/>
            <person name="Lee W."/>
            <person name="Lennon N."/>
            <person name="Letendre F."/>
            <person name="LeVine R."/>
            <person name="Lipovsky A."/>
            <person name="Liu X."/>
            <person name="Liu J."/>
            <person name="Liu S."/>
            <person name="Lokyitsang T."/>
            <person name="Lokyitsang Y."/>
            <person name="Lubonja R."/>
            <person name="Lui A."/>
            <person name="MacDonald P."/>
            <person name="Magnisalis V."/>
            <person name="Maru K."/>
            <person name="Matthews C."/>
            <person name="McCusker W."/>
            <person name="McDonough S."/>
            <person name="Mehta T."/>
            <person name="Meldrim J."/>
            <person name="Meneus L."/>
            <person name="Mihai O."/>
            <person name="Mihalev A."/>
            <person name="Mihova T."/>
            <person name="Mittelman R."/>
            <person name="Mlenga V."/>
            <person name="Montmayeur A."/>
            <person name="Mulrain L."/>
            <person name="Navidi A."/>
            <person name="Naylor J."/>
            <person name="Negash T."/>
            <person name="Nguyen T."/>
            <person name="Nguyen N."/>
            <person name="Nicol R."/>
            <person name="Norbu C."/>
            <person name="Norbu N."/>
            <person name="Novod N."/>
            <person name="O'Neill B."/>
            <person name="Osman S."/>
            <person name="Markiewicz E."/>
            <person name="Oyono O.L."/>
            <person name="Patti C."/>
            <person name="Phunkhang P."/>
            <person name="Pierre F."/>
            <person name="Priest M."/>
            <person name="Raghuraman S."/>
            <person name="Rege F."/>
            <person name="Reyes R."/>
            <person name="Rise C."/>
            <person name="Rogov P."/>
            <person name="Ross K."/>
            <person name="Ryan E."/>
            <person name="Settipalli S."/>
            <person name="Shea T."/>
            <person name="Sherpa N."/>
            <person name="Shi L."/>
            <person name="Shih D."/>
            <person name="Sparrow T."/>
            <person name="Spaulding J."/>
            <person name="Stalker J."/>
            <person name="Stange-Thomann N."/>
            <person name="Stavropoulos S."/>
            <person name="Stone C."/>
            <person name="Strader C."/>
            <person name="Tesfaye S."/>
            <person name="Thomson T."/>
            <person name="Thoulutsang Y."/>
            <person name="Thoulutsang D."/>
            <person name="Topham K."/>
            <person name="Topping I."/>
            <person name="Tsamla T."/>
            <person name="Vassiliev H."/>
            <person name="Vo A."/>
            <person name="Wangchuk T."/>
            <person name="Wangdi T."/>
            <person name="Weiand M."/>
            <person name="Wilkinson J."/>
            <person name="Wilson A."/>
            <person name="Yadav S."/>
            <person name="Young G."/>
            <person name="Yu Q."/>
            <person name="Zembek L."/>
            <person name="Zhong D."/>
            <person name="Zimmer A."/>
            <person name="Zwirko Z."/>
            <person name="Jaffe D.B."/>
            <person name="Alvarez P."/>
            <person name="Brockman W."/>
            <person name="Butler J."/>
            <person name="Chin C."/>
            <person name="Gnerre S."/>
            <person name="Grabherr M."/>
            <person name="Kleber M."/>
            <person name="Mauceli E."/>
            <person name="MacCallum I."/>
        </authorList>
    </citation>
    <scope>NUCLEOTIDE SEQUENCE [LARGE SCALE GENOMIC DNA]</scope>
    <source>
        <strain evidence="14">Tucson 15287-2541.00</strain>
    </source>
</reference>
<dbReference type="GO" id="GO:0016020">
    <property type="term" value="C:membrane"/>
    <property type="evidence" value="ECO:0007669"/>
    <property type="project" value="UniProtKB-SubCell"/>
</dbReference>
<keyword evidence="14" id="KW-1185">Reference proteome</keyword>
<dbReference type="PANTHER" id="PTHR23033:SF14">
    <property type="entry name" value="GLYCOPROTEIN-N-ACETYLGALACTOSAMINE 3-BETA-GALACTOSYLTRANSFERASE 1-RELATED"/>
    <property type="match status" value="1"/>
</dbReference>
<dbReference type="InterPro" id="IPR003378">
    <property type="entry name" value="Fringe-like_glycosylTrfase"/>
</dbReference>
<evidence type="ECO:0000256" key="11">
    <source>
        <dbReference type="ARBA" id="ARBA00023136"/>
    </source>
</evidence>
<dbReference type="HOGENOM" id="CLU_035857_5_0_1"/>
<evidence type="ECO:0000256" key="10">
    <source>
        <dbReference type="ARBA" id="ARBA00022989"/>
    </source>
</evidence>
<comment type="subcellular location">
    <subcellularLocation>
        <location evidence="1">Membrane</location>
        <topology evidence="1">Single-pass type II membrane protein</topology>
    </subcellularLocation>
</comment>
<evidence type="ECO:0000256" key="9">
    <source>
        <dbReference type="ARBA" id="ARBA00022968"/>
    </source>
</evidence>
<comment type="pathway">
    <text evidence="2">Protein modification; protein glycosylation.</text>
</comment>
<keyword evidence="6" id="KW-0808">Transferase</keyword>
<evidence type="ECO:0000259" key="12">
    <source>
        <dbReference type="Pfam" id="PF02434"/>
    </source>
</evidence>
<dbReference type="SMR" id="B4JZF0"/>
<dbReference type="EC" id="2.4.1.122" evidence="4"/>
<evidence type="ECO:0000313" key="13">
    <source>
        <dbReference type="EMBL" id="EDV94072.1"/>
    </source>
</evidence>
<dbReference type="GO" id="GO:0016263">
    <property type="term" value="F:glycoprotein-N-acetylgalactosamine 3-beta-galactosyltransferase activity"/>
    <property type="evidence" value="ECO:0007669"/>
    <property type="project" value="UniProtKB-EC"/>
</dbReference>
<keyword evidence="10" id="KW-1133">Transmembrane helix</keyword>
<dbReference type="PANTHER" id="PTHR23033">
    <property type="entry name" value="BETA1,3-GALACTOSYLTRANSFERASE"/>
    <property type="match status" value="1"/>
</dbReference>
<name>B4JZF0_DROGR</name>
<dbReference type="OMA" id="RTHHHER"/>
<keyword evidence="7" id="KW-0812">Transmembrane</keyword>
<evidence type="ECO:0000256" key="7">
    <source>
        <dbReference type="ARBA" id="ARBA00022692"/>
    </source>
</evidence>
<keyword evidence="11" id="KW-0472">Membrane</keyword>
<dbReference type="eggNOG" id="KOG2246">
    <property type="taxonomic scope" value="Eukaryota"/>
</dbReference>
<dbReference type="STRING" id="7222.B4JZF0"/>
<keyword evidence="5" id="KW-0328">Glycosyltransferase</keyword>
<dbReference type="InterPro" id="IPR026050">
    <property type="entry name" value="C1GALT1/C1GALT1_chp1"/>
</dbReference>
<dbReference type="GO" id="GO:0000166">
    <property type="term" value="F:nucleotide binding"/>
    <property type="evidence" value="ECO:0007669"/>
    <property type="project" value="UniProtKB-KW"/>
</dbReference>
<organism evidence="14">
    <name type="scientific">Drosophila grimshawi</name>
    <name type="common">Hawaiian fruit fly</name>
    <name type="synonym">Idiomyia grimshawi</name>
    <dbReference type="NCBI Taxonomy" id="7222"/>
    <lineage>
        <taxon>Eukaryota</taxon>
        <taxon>Metazoa</taxon>
        <taxon>Ecdysozoa</taxon>
        <taxon>Arthropoda</taxon>
        <taxon>Hexapoda</taxon>
        <taxon>Insecta</taxon>
        <taxon>Pterygota</taxon>
        <taxon>Neoptera</taxon>
        <taxon>Endopterygota</taxon>
        <taxon>Diptera</taxon>
        <taxon>Brachycera</taxon>
        <taxon>Muscomorpha</taxon>
        <taxon>Ephydroidea</taxon>
        <taxon>Drosophilidae</taxon>
        <taxon>Drosophila</taxon>
        <taxon>Hawaiian Drosophila</taxon>
    </lineage>
</organism>